<comment type="similarity">
    <text evidence="1">Belongs to the asp23 family.</text>
</comment>
<sequence length="118" mass="12497">MTLADAPTRAPVDGRDGDDGGDRGGLEVHRSVVRKVAAHAVARVPDALPGASVKVHGDGPDVEIAVKVALRYPAPVREAAREVRRSVADEVERITGHRVLDVTVAVTALRTATRPRVE</sequence>
<evidence type="ECO:0000313" key="3">
    <source>
        <dbReference type="EMBL" id="MBM7810577.1"/>
    </source>
</evidence>
<dbReference type="AlphaFoldDB" id="A0A8T8I3V3"/>
<evidence type="ECO:0000256" key="2">
    <source>
        <dbReference type="SAM" id="MobiDB-lite"/>
    </source>
</evidence>
<name>A0A8T8I3V3_9PSEU</name>
<accession>A0A8T8I3V3</accession>
<protein>
    <submittedName>
        <fullName evidence="4">Asp23/Gls24 family envelope stress response protein</fullName>
    </submittedName>
    <submittedName>
        <fullName evidence="3">Outer membrane receptor protein involved in Fe transport</fullName>
    </submittedName>
</protein>
<dbReference type="Proteomes" id="UP000671828">
    <property type="component" value="Chromosome"/>
</dbReference>
<feature type="compositionally biased region" description="Basic and acidic residues" evidence="2">
    <location>
        <begin position="12"/>
        <end position="26"/>
    </location>
</feature>
<keyword evidence="3" id="KW-0675">Receptor</keyword>
<dbReference type="InterPro" id="IPR005531">
    <property type="entry name" value="Asp23"/>
</dbReference>
<feature type="region of interest" description="Disordered" evidence="2">
    <location>
        <begin position="1"/>
        <end position="26"/>
    </location>
</feature>
<dbReference type="RefSeq" id="WP_204841529.1">
    <property type="nucleotide sequence ID" value="NZ_JAFBCL010000001.1"/>
</dbReference>
<evidence type="ECO:0000256" key="1">
    <source>
        <dbReference type="ARBA" id="ARBA00005721"/>
    </source>
</evidence>
<evidence type="ECO:0000313" key="5">
    <source>
        <dbReference type="Proteomes" id="UP000671828"/>
    </source>
</evidence>
<dbReference type="EMBL" id="CP072788">
    <property type="protein sequence ID" value="QTR04674.1"/>
    <property type="molecule type" value="Genomic_DNA"/>
</dbReference>
<dbReference type="Pfam" id="PF03780">
    <property type="entry name" value="Asp23"/>
    <property type="match status" value="1"/>
</dbReference>
<keyword evidence="6" id="KW-1185">Reference proteome</keyword>
<reference evidence="3 6" key="1">
    <citation type="submission" date="2021-01" db="EMBL/GenBank/DDBJ databases">
        <title>Sequencing the genomes of 1000 actinobacteria strains.</title>
        <authorList>
            <person name="Klenk H.-P."/>
        </authorList>
    </citation>
    <scope>NUCLEOTIDE SEQUENCE [LARGE SCALE GENOMIC DNA]</scope>
    <source>
        <strain evidence="3 6">DSM 44581</strain>
    </source>
</reference>
<evidence type="ECO:0000313" key="4">
    <source>
        <dbReference type="EMBL" id="QTR04674.1"/>
    </source>
</evidence>
<gene>
    <name evidence="4" type="ORF">J7S33_07510</name>
    <name evidence="3" type="ORF">JOE68_001442</name>
</gene>
<organism evidence="4 5">
    <name type="scientific">Saccharothrix algeriensis</name>
    <dbReference type="NCBI Taxonomy" id="173560"/>
    <lineage>
        <taxon>Bacteria</taxon>
        <taxon>Bacillati</taxon>
        <taxon>Actinomycetota</taxon>
        <taxon>Actinomycetes</taxon>
        <taxon>Pseudonocardiales</taxon>
        <taxon>Pseudonocardiaceae</taxon>
        <taxon>Saccharothrix</taxon>
    </lineage>
</organism>
<proteinExistence type="inferred from homology"/>
<dbReference type="Proteomes" id="UP001195724">
    <property type="component" value="Unassembled WGS sequence"/>
</dbReference>
<reference evidence="4" key="2">
    <citation type="submission" date="2021-04" db="EMBL/GenBank/DDBJ databases">
        <title>Saccharothrix algeriensis WGS.</title>
        <authorList>
            <person name="Stuskova K."/>
            <person name="Hakalova E."/>
            <person name="Tebbal A.B."/>
            <person name="Eichmeier A."/>
        </authorList>
    </citation>
    <scope>NUCLEOTIDE SEQUENCE</scope>
    <source>
        <strain evidence="4">NRRL B-24137</strain>
    </source>
</reference>
<dbReference type="EMBL" id="JAFBCL010000001">
    <property type="protein sequence ID" value="MBM7810577.1"/>
    <property type="molecule type" value="Genomic_DNA"/>
</dbReference>
<evidence type="ECO:0000313" key="6">
    <source>
        <dbReference type="Proteomes" id="UP001195724"/>
    </source>
</evidence>